<dbReference type="PROSITE" id="PS00028">
    <property type="entry name" value="ZINC_FINGER_C2H2_1"/>
    <property type="match status" value="1"/>
</dbReference>
<evidence type="ECO:0000313" key="3">
    <source>
        <dbReference type="Proteomes" id="UP000887566"/>
    </source>
</evidence>
<evidence type="ECO:0000259" key="2">
    <source>
        <dbReference type="PROSITE" id="PS00028"/>
    </source>
</evidence>
<feature type="compositionally biased region" description="Acidic residues" evidence="1">
    <location>
        <begin position="16"/>
        <end position="26"/>
    </location>
</feature>
<accession>A0A914XNC9</accession>
<feature type="region of interest" description="Disordered" evidence="1">
    <location>
        <begin position="218"/>
        <end position="262"/>
    </location>
</feature>
<feature type="domain" description="C2H2-type" evidence="2">
    <location>
        <begin position="58"/>
        <end position="82"/>
    </location>
</feature>
<keyword evidence="3" id="KW-1185">Reference proteome</keyword>
<dbReference type="WBParaSite" id="PSAMB.scaffold9314size5107.g32315.t1">
    <property type="protein sequence ID" value="PSAMB.scaffold9314size5107.g32315.t1"/>
    <property type="gene ID" value="PSAMB.scaffold9314size5107.g32315"/>
</dbReference>
<dbReference type="PANTHER" id="PTHR33845">
    <property type="entry name" value="C2H2-TYPE DOMAIN-CONTAINING PROTEIN"/>
    <property type="match status" value="1"/>
</dbReference>
<name>A0A914XNC9_9BILA</name>
<dbReference type="AlphaFoldDB" id="A0A914XNC9"/>
<feature type="region of interest" description="Disordered" evidence="1">
    <location>
        <begin position="1"/>
        <end position="43"/>
    </location>
</feature>
<reference evidence="4" key="1">
    <citation type="submission" date="2022-11" db="UniProtKB">
        <authorList>
            <consortium name="WormBaseParasite"/>
        </authorList>
    </citation>
    <scope>IDENTIFICATION</scope>
</reference>
<dbReference type="Proteomes" id="UP000887566">
    <property type="component" value="Unplaced"/>
</dbReference>
<evidence type="ECO:0000313" key="4">
    <source>
        <dbReference type="WBParaSite" id="PSAMB.scaffold9314size5107.g32315.t1"/>
    </source>
</evidence>
<feature type="compositionally biased region" description="Basic and acidic residues" evidence="1">
    <location>
        <begin position="1"/>
        <end position="15"/>
    </location>
</feature>
<protein>
    <submittedName>
        <fullName evidence="4">C2H2-type domain-containing protein</fullName>
    </submittedName>
</protein>
<dbReference type="InterPro" id="IPR013087">
    <property type="entry name" value="Znf_C2H2_type"/>
</dbReference>
<feature type="compositionally biased region" description="Basic and acidic residues" evidence="1">
    <location>
        <begin position="218"/>
        <end position="234"/>
    </location>
</feature>
<dbReference type="PANTHER" id="PTHR33845:SF1">
    <property type="entry name" value="C2H2-TYPE DOMAIN-CONTAINING PROTEIN"/>
    <property type="match status" value="1"/>
</dbReference>
<sequence>MTDDTAVKNKYNEKLECEEEQPEEEQQTNHKRYSSSTSDIIDDEDILEKEEKKDFYDCPEPGCIKQYAHFGDLQRHITLGKHKFATERETMRDFALHNFGENIAGRAENRIRLQLPIEDIVGDLSRIEDQASSSLPRGWALKEARVFQHFSGKQKKYLDDAFERGVQKRSDKVEAKQLAKNMEEELVPGTMQYLFDSNELLTETQIRSYFSKKASLIRDQKPENLDDPDPDARSSFDGQPTTSEEGEERDHPEDPMFYSTQDEIVELLAQAGIIKETAED</sequence>
<proteinExistence type="predicted"/>
<organism evidence="3 4">
    <name type="scientific">Plectus sambesii</name>
    <dbReference type="NCBI Taxonomy" id="2011161"/>
    <lineage>
        <taxon>Eukaryota</taxon>
        <taxon>Metazoa</taxon>
        <taxon>Ecdysozoa</taxon>
        <taxon>Nematoda</taxon>
        <taxon>Chromadorea</taxon>
        <taxon>Plectida</taxon>
        <taxon>Plectina</taxon>
        <taxon>Plectoidea</taxon>
        <taxon>Plectidae</taxon>
        <taxon>Plectus</taxon>
    </lineage>
</organism>
<evidence type="ECO:0000256" key="1">
    <source>
        <dbReference type="SAM" id="MobiDB-lite"/>
    </source>
</evidence>